<gene>
    <name evidence="2" type="ORF">HBH25_15070</name>
</gene>
<accession>A0ABX0YIJ8</accession>
<comment type="caution">
    <text evidence="2">The sequence shown here is derived from an EMBL/GenBank/DDBJ whole genome shotgun (WGS) entry which is preliminary data.</text>
</comment>
<reference evidence="2 3" key="1">
    <citation type="submission" date="2020-03" db="EMBL/GenBank/DDBJ databases">
        <authorList>
            <person name="Wang L."/>
            <person name="He N."/>
            <person name="Li Y."/>
            <person name="Fang Y."/>
            <person name="Zhang F."/>
        </authorList>
    </citation>
    <scope>NUCLEOTIDE SEQUENCE [LARGE SCALE GENOMIC DNA]</scope>
    <source>
        <strain evidence="3">hsmgli-8</strain>
    </source>
</reference>
<dbReference type="RefSeq" id="WP_168084745.1">
    <property type="nucleotide sequence ID" value="NZ_JAAVJI010000009.1"/>
</dbReference>
<sequence length="67" mass="7673">MFSKRAEEPAPATHFRSDRFTLINGSFFFSTRENTLEGPFPNKAEAFKESLVYIERALSRNRNTATA</sequence>
<dbReference type="InterPro" id="IPR045630">
    <property type="entry name" value="DUF6316"/>
</dbReference>
<name>A0ABX0YIJ8_9PSED</name>
<dbReference type="EMBL" id="JAAVJI010000009">
    <property type="protein sequence ID" value="NJP02169.1"/>
    <property type="molecule type" value="Genomic_DNA"/>
</dbReference>
<protein>
    <recommendedName>
        <fullName evidence="1">DUF6316 domain-containing protein</fullName>
    </recommendedName>
</protein>
<organism evidence="2 3">
    <name type="scientific">Pseudomonas quercus</name>
    <dbReference type="NCBI Taxonomy" id="2722792"/>
    <lineage>
        <taxon>Bacteria</taxon>
        <taxon>Pseudomonadati</taxon>
        <taxon>Pseudomonadota</taxon>
        <taxon>Gammaproteobacteria</taxon>
        <taxon>Pseudomonadales</taxon>
        <taxon>Pseudomonadaceae</taxon>
        <taxon>Pseudomonas</taxon>
    </lineage>
</organism>
<dbReference type="Pfam" id="PF19837">
    <property type="entry name" value="DUF6316"/>
    <property type="match status" value="1"/>
</dbReference>
<evidence type="ECO:0000313" key="2">
    <source>
        <dbReference type="EMBL" id="NJP02169.1"/>
    </source>
</evidence>
<feature type="domain" description="DUF6316" evidence="1">
    <location>
        <begin position="5"/>
        <end position="57"/>
    </location>
</feature>
<evidence type="ECO:0000313" key="3">
    <source>
        <dbReference type="Proteomes" id="UP000746535"/>
    </source>
</evidence>
<keyword evidence="3" id="KW-1185">Reference proteome</keyword>
<proteinExistence type="predicted"/>
<dbReference type="Proteomes" id="UP000746535">
    <property type="component" value="Unassembled WGS sequence"/>
</dbReference>
<evidence type="ECO:0000259" key="1">
    <source>
        <dbReference type="Pfam" id="PF19837"/>
    </source>
</evidence>